<dbReference type="EMBL" id="MN739859">
    <property type="protein sequence ID" value="QHT74913.1"/>
    <property type="molecule type" value="Genomic_DNA"/>
</dbReference>
<reference evidence="2" key="1">
    <citation type="journal article" date="2020" name="Nature">
        <title>Giant virus diversity and host interactions through global metagenomics.</title>
        <authorList>
            <person name="Schulz F."/>
            <person name="Roux S."/>
            <person name="Paez-Espino D."/>
            <person name="Jungbluth S."/>
            <person name="Walsh D.A."/>
            <person name="Denef V.J."/>
            <person name="McMahon K.D."/>
            <person name="Konstantinidis K.T."/>
            <person name="Eloe-Fadrosh E.A."/>
            <person name="Kyrpides N.C."/>
            <person name="Woyke T."/>
        </authorList>
    </citation>
    <scope>NUCLEOTIDE SEQUENCE</scope>
    <source>
        <strain evidence="2">GVMAG-M-3300023179-62</strain>
    </source>
</reference>
<dbReference type="InterPro" id="IPR008532">
    <property type="entry name" value="NFACT_RNA-bd"/>
</dbReference>
<evidence type="ECO:0000259" key="1">
    <source>
        <dbReference type="Pfam" id="PF05670"/>
    </source>
</evidence>
<evidence type="ECO:0000313" key="2">
    <source>
        <dbReference type="EMBL" id="QHT74913.1"/>
    </source>
</evidence>
<dbReference type="Pfam" id="PF05670">
    <property type="entry name" value="NFACT-R_1"/>
    <property type="match status" value="1"/>
</dbReference>
<dbReference type="AlphaFoldDB" id="A0A6C0H4E5"/>
<sequence length="108" mass="12662">MKTFVFDNFVCRLGQNANENWSLLDNARDHHLFFHLSSFPSGYVIIEYEKDHTSFMIDTAAQICKNGSKYKNCNDVKVDWCRCDNLKKSDKIGEVYFKSNRQVQQVKV</sequence>
<organism evidence="2">
    <name type="scientific">viral metagenome</name>
    <dbReference type="NCBI Taxonomy" id="1070528"/>
    <lineage>
        <taxon>unclassified sequences</taxon>
        <taxon>metagenomes</taxon>
        <taxon>organismal metagenomes</taxon>
    </lineage>
</organism>
<protein>
    <recommendedName>
        <fullName evidence="1">NFACT RNA-binding domain-containing protein</fullName>
    </recommendedName>
</protein>
<name>A0A6C0H4E5_9ZZZZ</name>
<accession>A0A6C0H4E5</accession>
<feature type="domain" description="NFACT RNA-binding" evidence="1">
    <location>
        <begin position="7"/>
        <end position="94"/>
    </location>
</feature>
<proteinExistence type="predicted"/>